<sequence>MVNVESLARGVPISAWPMFADQPGHAVLLLLKLNIAYQLTEACTGEAGLKPLMQAIKERMKAVRAKDGEAVQELKSLLNDNFSLNEAASAVRHS</sequence>
<dbReference type="HOGENOM" id="CLU_2387576_0_0_1"/>
<accession>A0A0C9TXK1</accession>
<keyword evidence="1" id="KW-0808">Transferase</keyword>
<evidence type="ECO:0000313" key="2">
    <source>
        <dbReference type="Proteomes" id="UP000054279"/>
    </source>
</evidence>
<protein>
    <submittedName>
        <fullName evidence="1">Glycosyltransferase family 1 protein</fullName>
    </submittedName>
</protein>
<dbReference type="Proteomes" id="UP000054279">
    <property type="component" value="Unassembled WGS sequence"/>
</dbReference>
<proteinExistence type="predicted"/>
<dbReference type="Gene3D" id="3.40.50.2000">
    <property type="entry name" value="Glycogen Phosphorylase B"/>
    <property type="match status" value="1"/>
</dbReference>
<keyword evidence="2" id="KW-1185">Reference proteome</keyword>
<dbReference type="SUPFAM" id="SSF53756">
    <property type="entry name" value="UDP-Glycosyltransferase/glycogen phosphorylase"/>
    <property type="match status" value="1"/>
</dbReference>
<dbReference type="GO" id="GO:0016740">
    <property type="term" value="F:transferase activity"/>
    <property type="evidence" value="ECO:0007669"/>
    <property type="project" value="UniProtKB-KW"/>
</dbReference>
<gene>
    <name evidence="1" type="ORF">M422DRAFT_262580</name>
</gene>
<dbReference type="EMBL" id="KN837191">
    <property type="protein sequence ID" value="KIJ35198.1"/>
    <property type="molecule type" value="Genomic_DNA"/>
</dbReference>
<dbReference type="OrthoDB" id="5835829at2759"/>
<organism evidence="1 2">
    <name type="scientific">Sphaerobolus stellatus (strain SS14)</name>
    <dbReference type="NCBI Taxonomy" id="990650"/>
    <lineage>
        <taxon>Eukaryota</taxon>
        <taxon>Fungi</taxon>
        <taxon>Dikarya</taxon>
        <taxon>Basidiomycota</taxon>
        <taxon>Agaricomycotina</taxon>
        <taxon>Agaricomycetes</taxon>
        <taxon>Phallomycetidae</taxon>
        <taxon>Geastrales</taxon>
        <taxon>Sphaerobolaceae</taxon>
        <taxon>Sphaerobolus</taxon>
    </lineage>
</organism>
<name>A0A0C9TXK1_SPHS4</name>
<reference evidence="1 2" key="1">
    <citation type="submission" date="2014-06" db="EMBL/GenBank/DDBJ databases">
        <title>Evolutionary Origins and Diversification of the Mycorrhizal Mutualists.</title>
        <authorList>
            <consortium name="DOE Joint Genome Institute"/>
            <consortium name="Mycorrhizal Genomics Consortium"/>
            <person name="Kohler A."/>
            <person name="Kuo A."/>
            <person name="Nagy L.G."/>
            <person name="Floudas D."/>
            <person name="Copeland A."/>
            <person name="Barry K.W."/>
            <person name="Cichocki N."/>
            <person name="Veneault-Fourrey C."/>
            <person name="LaButti K."/>
            <person name="Lindquist E.A."/>
            <person name="Lipzen A."/>
            <person name="Lundell T."/>
            <person name="Morin E."/>
            <person name="Murat C."/>
            <person name="Riley R."/>
            <person name="Ohm R."/>
            <person name="Sun H."/>
            <person name="Tunlid A."/>
            <person name="Henrissat B."/>
            <person name="Grigoriev I.V."/>
            <person name="Hibbett D.S."/>
            <person name="Martin F."/>
        </authorList>
    </citation>
    <scope>NUCLEOTIDE SEQUENCE [LARGE SCALE GENOMIC DNA]</scope>
    <source>
        <strain evidence="1 2">SS14</strain>
    </source>
</reference>
<evidence type="ECO:0000313" key="1">
    <source>
        <dbReference type="EMBL" id="KIJ35198.1"/>
    </source>
</evidence>
<dbReference type="AlphaFoldDB" id="A0A0C9TXK1"/>